<feature type="domain" description="Helicase Helix-turn-helix" evidence="1">
    <location>
        <begin position="255"/>
        <end position="343"/>
    </location>
</feature>
<accession>A0AA42BP51</accession>
<dbReference type="Proteomes" id="UP001156102">
    <property type="component" value="Unassembled WGS sequence"/>
</dbReference>
<dbReference type="AlphaFoldDB" id="A0AA42BP51"/>
<protein>
    <submittedName>
        <fullName evidence="2">Helix-turn-helix domain-containing protein</fullName>
    </submittedName>
</protein>
<reference evidence="2" key="1">
    <citation type="submission" date="2022-07" db="EMBL/GenBank/DDBJ databases">
        <authorList>
            <person name="Li W.-J."/>
            <person name="Deng Q.-Q."/>
        </authorList>
    </citation>
    <scope>NUCLEOTIDE SEQUENCE</scope>
    <source>
        <strain evidence="2">SYSU M60031</strain>
    </source>
</reference>
<dbReference type="RefSeq" id="WP_254758643.1">
    <property type="nucleotide sequence ID" value="NZ_JANCLT010000004.1"/>
</dbReference>
<name>A0AA42BP51_9BACI</name>
<evidence type="ECO:0000313" key="2">
    <source>
        <dbReference type="EMBL" id="MCP8968725.1"/>
    </source>
</evidence>
<dbReference type="EMBL" id="JANCLT010000004">
    <property type="protein sequence ID" value="MCP8968725.1"/>
    <property type="molecule type" value="Genomic_DNA"/>
</dbReference>
<proteinExistence type="predicted"/>
<organism evidence="2 3">
    <name type="scientific">Ectobacillus ponti</name>
    <dbReference type="NCBI Taxonomy" id="2961894"/>
    <lineage>
        <taxon>Bacteria</taxon>
        <taxon>Bacillati</taxon>
        <taxon>Bacillota</taxon>
        <taxon>Bacilli</taxon>
        <taxon>Bacillales</taxon>
        <taxon>Bacillaceae</taxon>
        <taxon>Ectobacillus</taxon>
    </lineage>
</organism>
<evidence type="ECO:0000313" key="3">
    <source>
        <dbReference type="Proteomes" id="UP001156102"/>
    </source>
</evidence>
<gene>
    <name evidence="2" type="ORF">NK662_09260</name>
</gene>
<dbReference type="Pfam" id="PF14493">
    <property type="entry name" value="HTH_40"/>
    <property type="match status" value="1"/>
</dbReference>
<dbReference type="InterPro" id="IPR029491">
    <property type="entry name" value="Helicase_HTH"/>
</dbReference>
<dbReference type="PIRSF" id="PIRSF021350">
    <property type="entry name" value="UCP021350"/>
    <property type="match status" value="1"/>
</dbReference>
<evidence type="ECO:0000259" key="1">
    <source>
        <dbReference type="Pfam" id="PF14493"/>
    </source>
</evidence>
<keyword evidence="3" id="KW-1185">Reference proteome</keyword>
<comment type="caution">
    <text evidence="2">The sequence shown here is derived from an EMBL/GenBank/DDBJ whole genome shotgun (WGS) entry which is preliminary data.</text>
</comment>
<sequence length="352" mass="40433">MQLPYAILYGLERTKGERTGSSMYHLLTGKRSSQTLQDGHMYGLSFLFGTYKRLDRQEYNRQIEALLTGGRLQQIQENTYVLTEDGKRWLDEAQQWAFPAHLDGLQYGEAGDMLWKRLNLIVQTLSHLQRRQSVFVPLVTDQSVTAWVRQFFLRAAHARAELAAALFAELHIALAQLPEQEAALFVSRLSGAERIGLTEEQLAQQRGMDPLRIHFLFLAVLHFLVRTAASAPRQYPLLHSIAAYKGEQLAALSASTERTYELWQQGRSLAEIARMRRLKLNTIEDHFVEIALHDRSFPMEQFLDADKAERIRCLMEELQTRKLRILKEHAGPDCSYFEIRLVLAAWGGQHEA</sequence>
<dbReference type="InterPro" id="IPR008308">
    <property type="entry name" value="YpbB-like"/>
</dbReference>